<feature type="domain" description="Acyl-CoA oxidase/dehydrogenase middle" evidence="8">
    <location>
        <begin position="121"/>
        <end position="218"/>
    </location>
</feature>
<evidence type="ECO:0000256" key="1">
    <source>
        <dbReference type="ARBA" id="ARBA00001974"/>
    </source>
</evidence>
<dbReference type="InterPro" id="IPR046373">
    <property type="entry name" value="Acyl-CoA_Oxase/DH_mid-dom_sf"/>
</dbReference>
<comment type="cofactor">
    <cofactor evidence="1 6">
        <name>FAD</name>
        <dbReference type="ChEBI" id="CHEBI:57692"/>
    </cofactor>
</comment>
<comment type="similarity">
    <text evidence="2 6">Belongs to the acyl-CoA dehydrogenase family.</text>
</comment>
<dbReference type="EMBL" id="FQUW01000038">
    <property type="protein sequence ID" value="SHF54720.1"/>
    <property type="molecule type" value="Genomic_DNA"/>
</dbReference>
<proteinExistence type="inferred from homology"/>
<gene>
    <name evidence="10" type="ORF">SAMN02745218_02551</name>
</gene>
<evidence type="ECO:0000256" key="2">
    <source>
        <dbReference type="ARBA" id="ARBA00009347"/>
    </source>
</evidence>
<evidence type="ECO:0000313" key="11">
    <source>
        <dbReference type="Proteomes" id="UP000184196"/>
    </source>
</evidence>
<evidence type="ECO:0000256" key="6">
    <source>
        <dbReference type="RuleBase" id="RU362125"/>
    </source>
</evidence>
<dbReference type="GO" id="GO:0003995">
    <property type="term" value="F:acyl-CoA dehydrogenase activity"/>
    <property type="evidence" value="ECO:0007669"/>
    <property type="project" value="InterPro"/>
</dbReference>
<evidence type="ECO:0000256" key="4">
    <source>
        <dbReference type="ARBA" id="ARBA00022827"/>
    </source>
</evidence>
<dbReference type="InterPro" id="IPR013786">
    <property type="entry name" value="AcylCoA_DH/ox_N"/>
</dbReference>
<dbReference type="PANTHER" id="PTHR43884">
    <property type="entry name" value="ACYL-COA DEHYDROGENASE"/>
    <property type="match status" value="1"/>
</dbReference>
<dbReference type="Gene3D" id="1.10.540.10">
    <property type="entry name" value="Acyl-CoA dehydrogenase/oxidase, N-terminal domain"/>
    <property type="match status" value="1"/>
</dbReference>
<evidence type="ECO:0000259" key="8">
    <source>
        <dbReference type="Pfam" id="PF02770"/>
    </source>
</evidence>
<name>A0A1M5CJ54_9FIRM</name>
<keyword evidence="11" id="KW-1185">Reference proteome</keyword>
<dbReference type="Gene3D" id="1.20.140.10">
    <property type="entry name" value="Butyryl-CoA Dehydrogenase, subunit A, domain 3"/>
    <property type="match status" value="1"/>
</dbReference>
<keyword evidence="3 6" id="KW-0285">Flavoprotein</keyword>
<reference evidence="11" key="1">
    <citation type="submission" date="2016-11" db="EMBL/GenBank/DDBJ databases">
        <authorList>
            <person name="Varghese N."/>
            <person name="Submissions S."/>
        </authorList>
    </citation>
    <scope>NUCLEOTIDE SEQUENCE [LARGE SCALE GENOMIC DNA]</scope>
    <source>
        <strain evidence="11">DSM 11792</strain>
    </source>
</reference>
<dbReference type="AlphaFoldDB" id="A0A1M5CJ54"/>
<dbReference type="FunFam" id="1.10.540.10:FF:000009">
    <property type="entry name" value="Probable acyl-CoA dehydrogenase"/>
    <property type="match status" value="1"/>
</dbReference>
<dbReference type="RefSeq" id="WP_083543242.1">
    <property type="nucleotide sequence ID" value="NZ_FQUW01000038.1"/>
</dbReference>
<protein>
    <submittedName>
        <fullName evidence="10">Acyl-CoA dehydrogenase</fullName>
    </submittedName>
</protein>
<dbReference type="InterPro" id="IPR037069">
    <property type="entry name" value="AcylCoA_DH/ox_N_sf"/>
</dbReference>
<dbReference type="Proteomes" id="UP000184196">
    <property type="component" value="Unassembled WGS sequence"/>
</dbReference>
<feature type="domain" description="Acyl-CoA dehydrogenase/oxidase C-terminal" evidence="7">
    <location>
        <begin position="230"/>
        <end position="378"/>
    </location>
</feature>
<dbReference type="FunFam" id="1.20.140.10:FF:000001">
    <property type="entry name" value="Acyl-CoA dehydrogenase"/>
    <property type="match status" value="1"/>
</dbReference>
<dbReference type="Pfam" id="PF02770">
    <property type="entry name" value="Acyl-CoA_dh_M"/>
    <property type="match status" value="1"/>
</dbReference>
<dbReference type="GO" id="GO:0050660">
    <property type="term" value="F:flavin adenine dinucleotide binding"/>
    <property type="evidence" value="ECO:0007669"/>
    <property type="project" value="InterPro"/>
</dbReference>
<sequence>MALNLDSGDYKIFRDGFRKFVQKEIAPHYLQWEKEGRIPREIWQKAGENGYLCPWVDEKYGGTGAGFEYSVIIAEELARAGTLILFPLHSDIVVPYIHSYGTEAQKQKWLPGCVSGDLITAVAMTEPDAGSDLAAIKTTAVRQGNHYVLNGTKTFISNGLLADLVIVACKTNPGAVPPHRGISLLVVERGTPGFSRGRRLEKLGLHSQDTAELIFEDCRVPAENLLGQEGMGFLYLMEKLQQERLVCAIMAQGLAERMLDYTVEYCRNRTIFGRPISGFQHNAFKLAEMATEIELGRAFLDSLVEKHLAGRRIVKEVSMAKWWITEMANRVAYNCLQLHGGYGYMEEYPICRDYRDVRIFTIFAGTNEVMKTIISKEMGL</sequence>
<dbReference type="OrthoDB" id="9802447at2"/>
<evidence type="ECO:0000256" key="3">
    <source>
        <dbReference type="ARBA" id="ARBA00022630"/>
    </source>
</evidence>
<accession>A0A1M5CJ54</accession>
<dbReference type="SUPFAM" id="SSF47203">
    <property type="entry name" value="Acyl-CoA dehydrogenase C-terminal domain-like"/>
    <property type="match status" value="1"/>
</dbReference>
<dbReference type="InterPro" id="IPR009075">
    <property type="entry name" value="AcylCo_DH/oxidase_C"/>
</dbReference>
<dbReference type="PROSITE" id="PS00073">
    <property type="entry name" value="ACYL_COA_DH_2"/>
    <property type="match status" value="1"/>
</dbReference>
<organism evidence="10 11">
    <name type="scientific">Desulfofundulus australicus DSM 11792</name>
    <dbReference type="NCBI Taxonomy" id="1121425"/>
    <lineage>
        <taxon>Bacteria</taxon>
        <taxon>Bacillati</taxon>
        <taxon>Bacillota</taxon>
        <taxon>Clostridia</taxon>
        <taxon>Eubacteriales</taxon>
        <taxon>Peptococcaceae</taxon>
        <taxon>Desulfofundulus</taxon>
    </lineage>
</organism>
<keyword evidence="5 6" id="KW-0560">Oxidoreductase</keyword>
<dbReference type="InterPro" id="IPR006089">
    <property type="entry name" value="Acyl-CoA_DH_CS"/>
</dbReference>
<dbReference type="PANTHER" id="PTHR43884:SF12">
    <property type="entry name" value="ISOVALERYL-COA DEHYDROGENASE, MITOCHONDRIAL-RELATED"/>
    <property type="match status" value="1"/>
</dbReference>
<keyword evidence="4 6" id="KW-0274">FAD</keyword>
<dbReference type="SUPFAM" id="SSF56645">
    <property type="entry name" value="Acyl-CoA dehydrogenase NM domain-like"/>
    <property type="match status" value="1"/>
</dbReference>
<dbReference type="Pfam" id="PF02771">
    <property type="entry name" value="Acyl-CoA_dh_N"/>
    <property type="match status" value="1"/>
</dbReference>
<dbReference type="PROSITE" id="PS00072">
    <property type="entry name" value="ACYL_COA_DH_1"/>
    <property type="match status" value="1"/>
</dbReference>
<dbReference type="FunFam" id="2.40.110.10:FF:000002">
    <property type="entry name" value="Acyl-CoA dehydrogenase fadE12"/>
    <property type="match status" value="1"/>
</dbReference>
<dbReference type="InterPro" id="IPR009100">
    <property type="entry name" value="AcylCoA_DH/oxidase_NM_dom_sf"/>
</dbReference>
<evidence type="ECO:0000313" key="10">
    <source>
        <dbReference type="EMBL" id="SHF54720.1"/>
    </source>
</evidence>
<dbReference type="InterPro" id="IPR006091">
    <property type="entry name" value="Acyl-CoA_Oxase/DH_mid-dom"/>
</dbReference>
<dbReference type="Gene3D" id="2.40.110.10">
    <property type="entry name" value="Butyryl-CoA Dehydrogenase, subunit A, domain 2"/>
    <property type="match status" value="1"/>
</dbReference>
<feature type="domain" description="Acyl-CoA dehydrogenase/oxidase N-terminal" evidence="9">
    <location>
        <begin position="10"/>
        <end position="117"/>
    </location>
</feature>
<dbReference type="Pfam" id="PF00441">
    <property type="entry name" value="Acyl-CoA_dh_1"/>
    <property type="match status" value="1"/>
</dbReference>
<evidence type="ECO:0000259" key="9">
    <source>
        <dbReference type="Pfam" id="PF02771"/>
    </source>
</evidence>
<evidence type="ECO:0000256" key="5">
    <source>
        <dbReference type="ARBA" id="ARBA00023002"/>
    </source>
</evidence>
<dbReference type="InterPro" id="IPR036250">
    <property type="entry name" value="AcylCo_DH-like_C"/>
</dbReference>
<evidence type="ECO:0000259" key="7">
    <source>
        <dbReference type="Pfam" id="PF00441"/>
    </source>
</evidence>